<dbReference type="PANTHER" id="PTHR21022">
    <property type="entry name" value="PREPHENATE DEHYDRATASE P PROTEIN"/>
    <property type="match status" value="1"/>
</dbReference>
<evidence type="ECO:0000256" key="7">
    <source>
        <dbReference type="ARBA" id="ARBA00023239"/>
    </source>
</evidence>
<dbReference type="InterPro" id="IPR045865">
    <property type="entry name" value="ACT-like_dom_sf"/>
</dbReference>
<gene>
    <name evidence="10" type="primary">pheA</name>
    <name evidence="13" type="ORF">HMPREF1650_01955</name>
</gene>
<dbReference type="InterPro" id="IPR001086">
    <property type="entry name" value="Preph_deHydtase"/>
</dbReference>
<proteinExistence type="predicted"/>
<feature type="domain" description="Prephenate dehydratase" evidence="11">
    <location>
        <begin position="3"/>
        <end position="189"/>
    </location>
</feature>
<dbReference type="RefSeq" id="WP_035120298.1">
    <property type="nucleotide sequence ID" value="NZ_JRNE01000023.1"/>
</dbReference>
<keyword evidence="4 10" id="KW-0028">Amino-acid biosynthesis</keyword>
<accession>A0A095Y7Z9</accession>
<organism evidence="13 14">
    <name type="scientific">Corynebacterium freneyi DNF00450</name>
    <dbReference type="NCBI Taxonomy" id="1287475"/>
    <lineage>
        <taxon>Bacteria</taxon>
        <taxon>Bacillati</taxon>
        <taxon>Actinomycetota</taxon>
        <taxon>Actinomycetes</taxon>
        <taxon>Mycobacteriales</taxon>
        <taxon>Corynebacteriaceae</taxon>
        <taxon>Corynebacterium</taxon>
    </lineage>
</organism>
<dbReference type="SUPFAM" id="SSF55021">
    <property type="entry name" value="ACT-like"/>
    <property type="match status" value="1"/>
</dbReference>
<dbReference type="PANTHER" id="PTHR21022:SF19">
    <property type="entry name" value="PREPHENATE DEHYDRATASE-RELATED"/>
    <property type="match status" value="1"/>
</dbReference>
<evidence type="ECO:0000313" key="13">
    <source>
        <dbReference type="EMBL" id="KGF18353.1"/>
    </source>
</evidence>
<dbReference type="Pfam" id="PF01842">
    <property type="entry name" value="ACT"/>
    <property type="match status" value="1"/>
</dbReference>
<dbReference type="Proteomes" id="UP000029548">
    <property type="component" value="Unassembled WGS sequence"/>
</dbReference>
<dbReference type="PROSITE" id="PS00858">
    <property type="entry name" value="PREPHENATE_DEHYDR_2"/>
    <property type="match status" value="1"/>
</dbReference>
<feature type="domain" description="ACT" evidence="12">
    <location>
        <begin position="203"/>
        <end position="280"/>
    </location>
</feature>
<evidence type="ECO:0000259" key="11">
    <source>
        <dbReference type="PROSITE" id="PS51171"/>
    </source>
</evidence>
<evidence type="ECO:0000256" key="1">
    <source>
        <dbReference type="ARBA" id="ARBA00004741"/>
    </source>
</evidence>
<name>A0A095Y7Z9_9CORY</name>
<evidence type="ECO:0000256" key="10">
    <source>
        <dbReference type="RuleBase" id="RU361254"/>
    </source>
</evidence>
<feature type="site" description="Essential for prephenate dehydratase activity" evidence="9">
    <location>
        <position position="182"/>
    </location>
</feature>
<dbReference type="PROSITE" id="PS51171">
    <property type="entry name" value="PREPHENATE_DEHYDR_3"/>
    <property type="match status" value="1"/>
</dbReference>
<evidence type="ECO:0000256" key="2">
    <source>
        <dbReference type="ARBA" id="ARBA00013147"/>
    </source>
</evidence>
<evidence type="ECO:0000259" key="12">
    <source>
        <dbReference type="PROSITE" id="PS51671"/>
    </source>
</evidence>
<dbReference type="eggNOG" id="COG0077">
    <property type="taxonomic scope" value="Bacteria"/>
</dbReference>
<evidence type="ECO:0000256" key="4">
    <source>
        <dbReference type="ARBA" id="ARBA00022605"/>
    </source>
</evidence>
<dbReference type="FunFam" id="3.30.70.260:FF:000012">
    <property type="entry name" value="Prephenate dehydratase"/>
    <property type="match status" value="1"/>
</dbReference>
<dbReference type="Gene3D" id="3.40.190.10">
    <property type="entry name" value="Periplasmic binding protein-like II"/>
    <property type="match status" value="2"/>
</dbReference>
<dbReference type="PIRSF" id="PIRSF001500">
    <property type="entry name" value="Chor_mut_pdt_Ppr"/>
    <property type="match status" value="1"/>
</dbReference>
<keyword evidence="5 10" id="KW-0057">Aromatic amino acid biosynthesis</keyword>
<reference evidence="13 14" key="1">
    <citation type="submission" date="2014-07" db="EMBL/GenBank/DDBJ databases">
        <authorList>
            <person name="McCorrison J."/>
            <person name="Sanka R."/>
            <person name="Torralba M."/>
            <person name="Gillis M."/>
            <person name="Haft D.H."/>
            <person name="Methe B."/>
            <person name="Sutton G."/>
            <person name="Nelson K.E."/>
        </authorList>
    </citation>
    <scope>NUCLEOTIDE SEQUENCE [LARGE SCALE GENOMIC DNA]</scope>
    <source>
        <strain evidence="13 14">DNF00450</strain>
    </source>
</reference>
<dbReference type="AlphaFoldDB" id="A0A095Y7Z9"/>
<dbReference type="NCBIfam" id="NF008865">
    <property type="entry name" value="PRK11898.1"/>
    <property type="match status" value="1"/>
</dbReference>
<dbReference type="GO" id="GO:0005737">
    <property type="term" value="C:cytoplasm"/>
    <property type="evidence" value="ECO:0007669"/>
    <property type="project" value="TreeGrafter"/>
</dbReference>
<evidence type="ECO:0000256" key="3">
    <source>
        <dbReference type="ARBA" id="ARBA00021872"/>
    </source>
</evidence>
<evidence type="ECO:0000256" key="6">
    <source>
        <dbReference type="ARBA" id="ARBA00023222"/>
    </source>
</evidence>
<keyword evidence="6 10" id="KW-0584">Phenylalanine biosynthesis</keyword>
<dbReference type="SUPFAM" id="SSF53850">
    <property type="entry name" value="Periplasmic binding protein-like II"/>
    <property type="match status" value="1"/>
</dbReference>
<dbReference type="CDD" id="cd13632">
    <property type="entry name" value="PBP2_Aa-PDT_like"/>
    <property type="match status" value="1"/>
</dbReference>
<comment type="pathway">
    <text evidence="1 10">Amino-acid biosynthesis; L-phenylalanine biosynthesis; phenylpyruvate from prephenate: step 1/1.</text>
</comment>
<dbReference type="EMBL" id="JRNE01000023">
    <property type="protein sequence ID" value="KGF18353.1"/>
    <property type="molecule type" value="Genomic_DNA"/>
</dbReference>
<dbReference type="FunFam" id="3.40.190.10:FF:000064">
    <property type="entry name" value="Prephenate dehydratase"/>
    <property type="match status" value="1"/>
</dbReference>
<evidence type="ECO:0000256" key="9">
    <source>
        <dbReference type="PIRSR" id="PIRSR001500-2"/>
    </source>
</evidence>
<dbReference type="Gene3D" id="3.30.70.260">
    <property type="match status" value="1"/>
</dbReference>
<sequence length="311" mass="32553">MTTVTYLGPAGTFTEAALLAMARRGEIDPAGESAVDTVPVDSPGAALAAVRRGDADFACVAIENSVDGAVTPTFDALALGPELQIYRETEIGVEFSILVRPGTDPASVQSFATHPVAYPQVKQWVDANLPGVEVHSASSNAAAAHLVADGVHDACAAPARAGELLGLAAIAEGVADVRGARTRFVLVGRPGVPTARTGVDRTSVCFTLRNEPGSLMRAMNEFAVRDINLTRIESRPTRELMGTYRFHIDVAGHIDDPAVASALAALHLRAADLRFLGSWPAAQGTSSIDVGPPDVTDALAWVAELKEGKRR</sequence>
<comment type="caution">
    <text evidence="13">The sequence shown here is derived from an EMBL/GenBank/DDBJ whole genome shotgun (WGS) entry which is preliminary data.</text>
</comment>
<dbReference type="UniPathway" id="UPA00121">
    <property type="reaction ID" value="UER00345"/>
</dbReference>
<protein>
    <recommendedName>
        <fullName evidence="3 10">Prephenate dehydratase</fullName>
        <shortName evidence="10">PDT</shortName>
        <ecNumber evidence="2 10">4.2.1.51</ecNumber>
    </recommendedName>
</protein>
<dbReference type="InterPro" id="IPR002912">
    <property type="entry name" value="ACT_dom"/>
</dbReference>
<dbReference type="EC" id="4.2.1.51" evidence="2 10"/>
<keyword evidence="7 10" id="KW-0456">Lyase</keyword>
<evidence type="ECO:0000256" key="5">
    <source>
        <dbReference type="ARBA" id="ARBA00023141"/>
    </source>
</evidence>
<dbReference type="PROSITE" id="PS51671">
    <property type="entry name" value="ACT"/>
    <property type="match status" value="1"/>
</dbReference>
<comment type="catalytic activity">
    <reaction evidence="8 10">
        <text>prephenate + H(+) = 3-phenylpyruvate + CO2 + H2O</text>
        <dbReference type="Rhea" id="RHEA:21648"/>
        <dbReference type="ChEBI" id="CHEBI:15377"/>
        <dbReference type="ChEBI" id="CHEBI:15378"/>
        <dbReference type="ChEBI" id="CHEBI:16526"/>
        <dbReference type="ChEBI" id="CHEBI:18005"/>
        <dbReference type="ChEBI" id="CHEBI:29934"/>
        <dbReference type="EC" id="4.2.1.51"/>
    </reaction>
</comment>
<dbReference type="CDD" id="cd04905">
    <property type="entry name" value="ACT_CM-PDT"/>
    <property type="match status" value="1"/>
</dbReference>
<dbReference type="GO" id="GO:0004664">
    <property type="term" value="F:prephenate dehydratase activity"/>
    <property type="evidence" value="ECO:0007669"/>
    <property type="project" value="UniProtKB-UniRule"/>
</dbReference>
<dbReference type="InterPro" id="IPR018528">
    <property type="entry name" value="Preph_deHydtase_CS"/>
</dbReference>
<dbReference type="GO" id="GO:0009094">
    <property type="term" value="P:L-phenylalanine biosynthetic process"/>
    <property type="evidence" value="ECO:0007669"/>
    <property type="project" value="UniProtKB-UniPathway"/>
</dbReference>
<dbReference type="Pfam" id="PF00800">
    <property type="entry name" value="PDT"/>
    <property type="match status" value="1"/>
</dbReference>
<evidence type="ECO:0000313" key="14">
    <source>
        <dbReference type="Proteomes" id="UP000029548"/>
    </source>
</evidence>
<evidence type="ECO:0000256" key="8">
    <source>
        <dbReference type="ARBA" id="ARBA00047848"/>
    </source>
</evidence>
<dbReference type="InterPro" id="IPR008242">
    <property type="entry name" value="Chor_mutase/pphenate_deHydtase"/>
</dbReference>